<dbReference type="EMBL" id="MFGO01000004">
    <property type="protein sequence ID" value="OGF41820.1"/>
    <property type="molecule type" value="Genomic_DNA"/>
</dbReference>
<keyword evidence="7" id="KW-0456">Lyase</keyword>
<evidence type="ECO:0008006" key="12">
    <source>
        <dbReference type="Google" id="ProtNLM"/>
    </source>
</evidence>
<keyword evidence="6" id="KW-0865">Zymogen</keyword>
<dbReference type="Gene3D" id="3.60.90.10">
    <property type="entry name" value="S-adenosylmethionine decarboxylase"/>
    <property type="match status" value="1"/>
</dbReference>
<keyword evidence="2" id="KW-0210">Decarboxylase</keyword>
<dbReference type="GO" id="GO:0008295">
    <property type="term" value="P:spermidine biosynthetic process"/>
    <property type="evidence" value="ECO:0007669"/>
    <property type="project" value="UniProtKB-KW"/>
</dbReference>
<organism evidence="10 11">
    <name type="scientific">Candidatus Falkowbacteria bacterium RIFOXYD2_FULL_34_120</name>
    <dbReference type="NCBI Taxonomy" id="1798007"/>
    <lineage>
        <taxon>Bacteria</taxon>
        <taxon>Candidatus Falkowiibacteriota</taxon>
    </lineage>
</organism>
<proteinExistence type="predicted"/>
<evidence type="ECO:0000256" key="7">
    <source>
        <dbReference type="ARBA" id="ARBA00023239"/>
    </source>
</evidence>
<name>A0A1F5TS72_9BACT</name>
<evidence type="ECO:0000256" key="6">
    <source>
        <dbReference type="ARBA" id="ARBA00023145"/>
    </source>
</evidence>
<evidence type="ECO:0000256" key="9">
    <source>
        <dbReference type="ARBA" id="ARBA00023317"/>
    </source>
</evidence>
<dbReference type="Proteomes" id="UP000177579">
    <property type="component" value="Unassembled WGS sequence"/>
</dbReference>
<dbReference type="Pfam" id="PF02675">
    <property type="entry name" value="AdoMet_dc"/>
    <property type="match status" value="1"/>
</dbReference>
<dbReference type="PANTHER" id="PTHR33866:SF2">
    <property type="entry name" value="S-ADENOSYLMETHIONINE DECARBOXYLASE PROENZYME"/>
    <property type="match status" value="1"/>
</dbReference>
<keyword evidence="8" id="KW-0704">Schiff base</keyword>
<keyword evidence="3" id="KW-0068">Autocatalytic cleavage</keyword>
<keyword evidence="4" id="KW-0745">Spermidine biosynthesis</keyword>
<dbReference type="SUPFAM" id="SSF56276">
    <property type="entry name" value="S-adenosylmethionine decarboxylase"/>
    <property type="match status" value="2"/>
</dbReference>
<accession>A0A1F5TS72</accession>
<comment type="cofactor">
    <cofactor evidence="1">
        <name>pyruvate</name>
        <dbReference type="ChEBI" id="CHEBI:15361"/>
    </cofactor>
</comment>
<keyword evidence="9" id="KW-0670">Pyruvate</keyword>
<evidence type="ECO:0000313" key="11">
    <source>
        <dbReference type="Proteomes" id="UP000177579"/>
    </source>
</evidence>
<evidence type="ECO:0000256" key="3">
    <source>
        <dbReference type="ARBA" id="ARBA00022813"/>
    </source>
</evidence>
<evidence type="ECO:0000313" key="10">
    <source>
        <dbReference type="EMBL" id="OGF41820.1"/>
    </source>
</evidence>
<evidence type="ECO:0000256" key="4">
    <source>
        <dbReference type="ARBA" id="ARBA00023066"/>
    </source>
</evidence>
<dbReference type="AlphaFoldDB" id="A0A1F5TS72"/>
<evidence type="ECO:0000256" key="5">
    <source>
        <dbReference type="ARBA" id="ARBA00023115"/>
    </source>
</evidence>
<reference evidence="10 11" key="1">
    <citation type="journal article" date="2016" name="Nat. Commun.">
        <title>Thousands of microbial genomes shed light on interconnected biogeochemical processes in an aquifer system.</title>
        <authorList>
            <person name="Anantharaman K."/>
            <person name="Brown C.T."/>
            <person name="Hug L.A."/>
            <person name="Sharon I."/>
            <person name="Castelle C.J."/>
            <person name="Probst A.J."/>
            <person name="Thomas B.C."/>
            <person name="Singh A."/>
            <person name="Wilkins M.J."/>
            <person name="Karaoz U."/>
            <person name="Brodie E.L."/>
            <person name="Williams K.H."/>
            <person name="Hubbard S.S."/>
            <person name="Banfield J.F."/>
        </authorList>
    </citation>
    <scope>NUCLEOTIDE SEQUENCE [LARGE SCALE GENOMIC DNA]</scope>
</reference>
<dbReference type="InterPro" id="IPR016067">
    <property type="entry name" value="S-AdoMet_deCO2ase_core"/>
</dbReference>
<keyword evidence="5" id="KW-0620">Polyamine biosynthesis</keyword>
<dbReference type="PANTHER" id="PTHR33866">
    <property type="entry name" value="S-ADENOSYLMETHIONINE DECARBOXYLASE PROENZYME"/>
    <property type="match status" value="1"/>
</dbReference>
<comment type="caution">
    <text evidence="10">The sequence shown here is derived from an EMBL/GenBank/DDBJ whole genome shotgun (WGS) entry which is preliminary data.</text>
</comment>
<evidence type="ECO:0000256" key="2">
    <source>
        <dbReference type="ARBA" id="ARBA00022793"/>
    </source>
</evidence>
<sequence length="158" mass="18330">MTKEIKNFGPHLIIDGYGADPKCLEDEKLMYSILDELPGLIGMHKIDKPKVYKFDQTEIAGASIFGFCYPQKNIFQKFFAWLNKGLNFKVVGSVLIVESHISIHTYSKKDCIFIDIFSCKDFDIQKAIDFLGDKYKIEHMEIQLIKRGKKFPIYNLHE</sequence>
<dbReference type="InterPro" id="IPR003826">
    <property type="entry name" value="AdoMetDC_fam_prok"/>
</dbReference>
<dbReference type="GO" id="GO:0005829">
    <property type="term" value="C:cytosol"/>
    <property type="evidence" value="ECO:0007669"/>
    <property type="project" value="TreeGrafter"/>
</dbReference>
<gene>
    <name evidence="10" type="ORF">A2531_05325</name>
</gene>
<evidence type="ECO:0000256" key="1">
    <source>
        <dbReference type="ARBA" id="ARBA00001928"/>
    </source>
</evidence>
<dbReference type="GO" id="GO:0004014">
    <property type="term" value="F:adenosylmethionine decarboxylase activity"/>
    <property type="evidence" value="ECO:0007669"/>
    <property type="project" value="InterPro"/>
</dbReference>
<evidence type="ECO:0000256" key="8">
    <source>
        <dbReference type="ARBA" id="ARBA00023270"/>
    </source>
</evidence>
<protein>
    <recommendedName>
        <fullName evidence="12">S-adenosylmethionine decarboxylase proenzyme</fullName>
    </recommendedName>
</protein>